<comment type="caution">
    <text evidence="2">The sequence shown here is derived from an EMBL/GenBank/DDBJ whole genome shotgun (WGS) entry which is preliminary data.</text>
</comment>
<dbReference type="AlphaFoldDB" id="A0A371E9X9"/>
<feature type="domain" description="Retrotransposon gag" evidence="1">
    <location>
        <begin position="53"/>
        <end position="96"/>
    </location>
</feature>
<evidence type="ECO:0000313" key="2">
    <source>
        <dbReference type="EMBL" id="RDX62845.1"/>
    </source>
</evidence>
<evidence type="ECO:0000313" key="3">
    <source>
        <dbReference type="Proteomes" id="UP000257109"/>
    </source>
</evidence>
<dbReference type="OrthoDB" id="1748880at2759"/>
<name>A0A371E9X9_MUCPR</name>
<feature type="non-terminal residue" evidence="2">
    <location>
        <position position="1"/>
    </location>
</feature>
<dbReference type="Pfam" id="PF03732">
    <property type="entry name" value="Retrotrans_gag"/>
    <property type="match status" value="1"/>
</dbReference>
<organism evidence="2 3">
    <name type="scientific">Mucuna pruriens</name>
    <name type="common">Velvet bean</name>
    <name type="synonym">Dolichos pruriens</name>
    <dbReference type="NCBI Taxonomy" id="157652"/>
    <lineage>
        <taxon>Eukaryota</taxon>
        <taxon>Viridiplantae</taxon>
        <taxon>Streptophyta</taxon>
        <taxon>Embryophyta</taxon>
        <taxon>Tracheophyta</taxon>
        <taxon>Spermatophyta</taxon>
        <taxon>Magnoliopsida</taxon>
        <taxon>eudicotyledons</taxon>
        <taxon>Gunneridae</taxon>
        <taxon>Pentapetalae</taxon>
        <taxon>rosids</taxon>
        <taxon>fabids</taxon>
        <taxon>Fabales</taxon>
        <taxon>Fabaceae</taxon>
        <taxon>Papilionoideae</taxon>
        <taxon>50 kb inversion clade</taxon>
        <taxon>NPAAA clade</taxon>
        <taxon>indigoferoid/millettioid clade</taxon>
        <taxon>Phaseoleae</taxon>
        <taxon>Mucuna</taxon>
    </lineage>
</organism>
<gene>
    <name evidence="2" type="ORF">CR513_58784</name>
</gene>
<evidence type="ECO:0000259" key="1">
    <source>
        <dbReference type="Pfam" id="PF03732"/>
    </source>
</evidence>
<dbReference type="Proteomes" id="UP000257109">
    <property type="component" value="Unassembled WGS sequence"/>
</dbReference>
<dbReference type="InterPro" id="IPR005162">
    <property type="entry name" value="Retrotrans_gag_dom"/>
</dbReference>
<dbReference type="EMBL" id="QJKJ01015239">
    <property type="protein sequence ID" value="RDX62845.1"/>
    <property type="molecule type" value="Genomic_DNA"/>
</dbReference>
<sequence length="139" mass="16025">MSYMFIVHPVSVAGTSSVIRIEVRTHTPITQISRSCSERLAVFAAGYLHYMGEMKRMFLEKFFPTSIIVTIWKEIYGIRQHSGETFHEYWERFNKFETIGGGGTLKVVSEVSTFGSRRLENQLMELTSLVRKLTVSQHQ</sequence>
<accession>A0A371E9X9</accession>
<protein>
    <recommendedName>
        <fullName evidence="1">Retrotransposon gag domain-containing protein</fullName>
    </recommendedName>
</protein>
<proteinExistence type="predicted"/>
<keyword evidence="3" id="KW-1185">Reference proteome</keyword>
<reference evidence="2" key="1">
    <citation type="submission" date="2018-05" db="EMBL/GenBank/DDBJ databases">
        <title>Draft genome of Mucuna pruriens seed.</title>
        <authorList>
            <person name="Nnadi N.E."/>
            <person name="Vos R."/>
            <person name="Hasami M.H."/>
            <person name="Devisetty U.K."/>
            <person name="Aguiy J.C."/>
        </authorList>
    </citation>
    <scope>NUCLEOTIDE SEQUENCE [LARGE SCALE GENOMIC DNA]</scope>
    <source>
        <strain evidence="2">JCA_2017</strain>
    </source>
</reference>